<sequence length="159" mass="17868">MKNLTLLLFFFILSTVAFSQSKSVEALYQKYKSNDDFFHMDVGGNFMNFAKGFNVKLDEAEMEGIVQSLERVKLFKLPENSPNGKAEFKTLHKALEKEKYEVMLEATDKGNGILIFTKGDKQISDVVVLLNDKEGDLMVVELQGNFDSKALADAGKAIR</sequence>
<dbReference type="STRING" id="758820.SAMN00777080_0369"/>
<dbReference type="Proteomes" id="UP000192333">
    <property type="component" value="Chromosome I"/>
</dbReference>
<feature type="chain" id="PRO_5012145089" description="DUF4252 domain-containing protein" evidence="1">
    <location>
        <begin position="20"/>
        <end position="159"/>
    </location>
</feature>
<dbReference type="OrthoDB" id="824552at2"/>
<protein>
    <recommendedName>
        <fullName evidence="4">DUF4252 domain-containing protein</fullName>
    </recommendedName>
</protein>
<dbReference type="AlphaFoldDB" id="A0A1W2GZN7"/>
<proteinExistence type="predicted"/>
<evidence type="ECO:0000313" key="2">
    <source>
        <dbReference type="EMBL" id="SMD41838.1"/>
    </source>
</evidence>
<reference evidence="3" key="1">
    <citation type="submission" date="2017-04" db="EMBL/GenBank/DDBJ databases">
        <authorList>
            <person name="Varghese N."/>
            <person name="Submissions S."/>
        </authorList>
    </citation>
    <scope>NUCLEOTIDE SEQUENCE [LARGE SCALE GENOMIC DNA]</scope>
    <source>
        <strain evidence="3">DSM 16537</strain>
    </source>
</reference>
<evidence type="ECO:0000313" key="3">
    <source>
        <dbReference type="Proteomes" id="UP000192333"/>
    </source>
</evidence>
<dbReference type="RefSeq" id="WP_084118699.1">
    <property type="nucleotide sequence ID" value="NZ_LT838813.1"/>
</dbReference>
<name>A0A1W2GZN7_9BACT</name>
<dbReference type="InterPro" id="IPR025348">
    <property type="entry name" value="DUF4252"/>
</dbReference>
<evidence type="ECO:0008006" key="4">
    <source>
        <dbReference type="Google" id="ProtNLM"/>
    </source>
</evidence>
<dbReference type="EMBL" id="LT838813">
    <property type="protein sequence ID" value="SMD41838.1"/>
    <property type="molecule type" value="Genomic_DNA"/>
</dbReference>
<feature type="signal peptide" evidence="1">
    <location>
        <begin position="1"/>
        <end position="19"/>
    </location>
</feature>
<organism evidence="2 3">
    <name type="scientific">Aquiflexum balticum DSM 16537</name>
    <dbReference type="NCBI Taxonomy" id="758820"/>
    <lineage>
        <taxon>Bacteria</taxon>
        <taxon>Pseudomonadati</taxon>
        <taxon>Bacteroidota</taxon>
        <taxon>Cytophagia</taxon>
        <taxon>Cytophagales</taxon>
        <taxon>Cyclobacteriaceae</taxon>
        <taxon>Aquiflexum</taxon>
    </lineage>
</organism>
<gene>
    <name evidence="2" type="ORF">SAMN00777080_0369</name>
</gene>
<dbReference type="Pfam" id="PF14060">
    <property type="entry name" value="DUF4252"/>
    <property type="match status" value="1"/>
</dbReference>
<accession>A0A1W2GZN7</accession>
<keyword evidence="1" id="KW-0732">Signal</keyword>
<evidence type="ECO:0000256" key="1">
    <source>
        <dbReference type="SAM" id="SignalP"/>
    </source>
</evidence>
<keyword evidence="3" id="KW-1185">Reference proteome</keyword>